<dbReference type="PANTHER" id="PTHR45947">
    <property type="entry name" value="SULFOQUINOVOSYL TRANSFERASE SQD2"/>
    <property type="match status" value="1"/>
</dbReference>
<feature type="domain" description="Glycosyltransferase subfamily 4-like N-terminal" evidence="2">
    <location>
        <begin position="66"/>
        <end position="178"/>
    </location>
</feature>
<dbReference type="GO" id="GO:0016758">
    <property type="term" value="F:hexosyltransferase activity"/>
    <property type="evidence" value="ECO:0007669"/>
    <property type="project" value="TreeGrafter"/>
</dbReference>
<protein>
    <submittedName>
        <fullName evidence="3">Glycosyltransferase</fullName>
    </submittedName>
</protein>
<sequence>MSNSDKSMNIHLWLPQLFSFNGGIQIYSAFLFQALQNLFPDSRYEVMIKHDLETSSSITYLPQTRFHFAGSLPAKFRTPLFAAQLVGNGLIKKPDLVLATHLNFAVASLILKRLVGIPYWVVAHGIEAWNIKNKYLQTALMEADLILAVSSYTRDRLLKEQNLAPQKVTILPNTFDAHRFQPALKPDYLLAKHHLQPTQSVILTVARLSAGEQYKGYDQVLQALPQIRQSIPNVHYVIVGQGTDRPRIEQLIAQLKLQDCVTLAGFVPDEQLCDYYNLCDVFAMPSKGEGFGIVYLEALACGKAVLGGNQDGAIDALCHGKLGALVNPDDVEAIAQTLTEILMKKHPNSLIYQPDSLRSLVIDTFGFEKFQFTLHQLFQKLPLLSKIANFSS</sequence>
<dbReference type="InterPro" id="IPR001296">
    <property type="entry name" value="Glyco_trans_1"/>
</dbReference>
<dbReference type="PANTHER" id="PTHR45947:SF3">
    <property type="entry name" value="SULFOQUINOVOSYL TRANSFERASE SQD2"/>
    <property type="match status" value="1"/>
</dbReference>
<proteinExistence type="predicted"/>
<feature type="domain" description="Glycosyl transferase family 1" evidence="1">
    <location>
        <begin position="192"/>
        <end position="345"/>
    </location>
</feature>
<dbReference type="Pfam" id="PF00534">
    <property type="entry name" value="Glycos_transf_1"/>
    <property type="match status" value="1"/>
</dbReference>
<dbReference type="Proteomes" id="UP000218287">
    <property type="component" value="Chromosome"/>
</dbReference>
<keyword evidence="3" id="KW-0808">Transferase</keyword>
<evidence type="ECO:0000259" key="1">
    <source>
        <dbReference type="Pfam" id="PF00534"/>
    </source>
</evidence>
<accession>A0A1Z4GM24</accession>
<dbReference type="InterPro" id="IPR050194">
    <property type="entry name" value="Glycosyltransferase_grp1"/>
</dbReference>
<evidence type="ECO:0000259" key="2">
    <source>
        <dbReference type="Pfam" id="PF13439"/>
    </source>
</evidence>
<name>A0A1Z4GM24_9CYAN</name>
<gene>
    <name evidence="3" type="ORF">NIES21_43760</name>
</gene>
<organism evidence="3 4">
    <name type="scientific">Anabaenopsis circularis NIES-21</name>
    <dbReference type="NCBI Taxonomy" id="1085406"/>
    <lineage>
        <taxon>Bacteria</taxon>
        <taxon>Bacillati</taxon>
        <taxon>Cyanobacteriota</taxon>
        <taxon>Cyanophyceae</taxon>
        <taxon>Nostocales</taxon>
        <taxon>Nodulariaceae</taxon>
        <taxon>Anabaenopsis</taxon>
    </lineage>
</organism>
<dbReference type="InterPro" id="IPR028098">
    <property type="entry name" value="Glyco_trans_4-like_N"/>
</dbReference>
<keyword evidence="4" id="KW-1185">Reference proteome</keyword>
<evidence type="ECO:0000313" key="4">
    <source>
        <dbReference type="Proteomes" id="UP000218287"/>
    </source>
</evidence>
<reference evidence="3 4" key="1">
    <citation type="submission" date="2017-06" db="EMBL/GenBank/DDBJ databases">
        <title>Genome sequencing of cyanobaciteial culture collection at National Institute for Environmental Studies (NIES).</title>
        <authorList>
            <person name="Hirose Y."/>
            <person name="Shimura Y."/>
            <person name="Fujisawa T."/>
            <person name="Nakamura Y."/>
            <person name="Kawachi M."/>
        </authorList>
    </citation>
    <scope>NUCLEOTIDE SEQUENCE [LARGE SCALE GENOMIC DNA]</scope>
    <source>
        <strain evidence="3 4">NIES-21</strain>
    </source>
</reference>
<dbReference type="EMBL" id="AP018174">
    <property type="protein sequence ID" value="BAY18529.1"/>
    <property type="molecule type" value="Genomic_DNA"/>
</dbReference>
<dbReference type="SUPFAM" id="SSF53756">
    <property type="entry name" value="UDP-Glycosyltransferase/glycogen phosphorylase"/>
    <property type="match status" value="1"/>
</dbReference>
<dbReference type="Pfam" id="PF13439">
    <property type="entry name" value="Glyco_transf_4"/>
    <property type="match status" value="1"/>
</dbReference>
<dbReference type="Gene3D" id="3.40.50.2000">
    <property type="entry name" value="Glycogen Phosphorylase B"/>
    <property type="match status" value="2"/>
</dbReference>
<evidence type="ECO:0000313" key="3">
    <source>
        <dbReference type="EMBL" id="BAY18529.1"/>
    </source>
</evidence>
<dbReference type="AlphaFoldDB" id="A0A1Z4GM24"/>